<comment type="similarity">
    <text evidence="1">Belongs to the PC-esterase family. TBL subfamily.</text>
</comment>
<evidence type="ECO:0000259" key="3">
    <source>
        <dbReference type="Pfam" id="PF13839"/>
    </source>
</evidence>
<dbReference type="Gramene" id="VVA27681">
    <property type="protein sequence ID" value="VVA27681"/>
    <property type="gene ID" value="Prudul26B032693"/>
</dbReference>
<proteinExistence type="inferred from homology"/>
<evidence type="ECO:0000256" key="1">
    <source>
        <dbReference type="ARBA" id="ARBA00007727"/>
    </source>
</evidence>
<dbReference type="InParanoid" id="A0A5E4FLL5"/>
<dbReference type="Proteomes" id="UP000327085">
    <property type="component" value="Chromosome 1"/>
</dbReference>
<dbReference type="GO" id="GO:0005794">
    <property type="term" value="C:Golgi apparatus"/>
    <property type="evidence" value="ECO:0007669"/>
    <property type="project" value="TreeGrafter"/>
</dbReference>
<sequence>MSFHISVLLFIICDVVDHCFPQDYKCKVEFSPSVFLVDKSMKIVGKKQVPTLRIDSIDRISYHWRGADIVIFDTEHWWTDEKTNAGVNFYQEGDQIHPYLDVYTALRKGMMTWASWVDKHTDPRKTQVFFRTSSPTHFSGGEWKSRRSCIGATEPLLRDSGIANEKDRIAVEVIKQMKTSVTLLNITSMSEYRIDTHPSGILDCSHRCLPGLPDIWNELLYHHLQSSFSKVQVQPPSSKELKNLAIFSERDCWLSFNDSSSPSYSSSPS</sequence>
<dbReference type="PANTHER" id="PTHR32285">
    <property type="entry name" value="PROTEIN TRICHOME BIREFRINGENCE-LIKE 9-RELATED"/>
    <property type="match status" value="1"/>
</dbReference>
<organism evidence="4 5">
    <name type="scientific">Prunus dulcis</name>
    <name type="common">Almond</name>
    <name type="synonym">Amygdalus dulcis</name>
    <dbReference type="NCBI Taxonomy" id="3755"/>
    <lineage>
        <taxon>Eukaryota</taxon>
        <taxon>Viridiplantae</taxon>
        <taxon>Streptophyta</taxon>
        <taxon>Embryophyta</taxon>
        <taxon>Tracheophyta</taxon>
        <taxon>Spermatophyta</taxon>
        <taxon>Magnoliopsida</taxon>
        <taxon>eudicotyledons</taxon>
        <taxon>Gunneridae</taxon>
        <taxon>Pentapetalae</taxon>
        <taxon>rosids</taxon>
        <taxon>fabids</taxon>
        <taxon>Rosales</taxon>
        <taxon>Rosaceae</taxon>
        <taxon>Amygdaloideae</taxon>
        <taxon>Amygdaleae</taxon>
        <taxon>Prunus</taxon>
    </lineage>
</organism>
<name>A0A5E4FLL5_PRUDU</name>
<evidence type="ECO:0000256" key="2">
    <source>
        <dbReference type="SAM" id="SignalP"/>
    </source>
</evidence>
<dbReference type="InterPro" id="IPR026057">
    <property type="entry name" value="TBL_C"/>
</dbReference>
<dbReference type="PANTHER" id="PTHR32285:SF19">
    <property type="entry name" value="PROTEIN TRICHOME BIREFRINGENCE-LIKE 6"/>
    <property type="match status" value="1"/>
</dbReference>
<dbReference type="AlphaFoldDB" id="A0A5E4FLL5"/>
<reference evidence="5" key="1">
    <citation type="journal article" date="2020" name="Plant J.">
        <title>Transposons played a major role in the diversification between the closely related almond and peach genomes: results from the almond genome sequence.</title>
        <authorList>
            <person name="Alioto T."/>
            <person name="Alexiou K.G."/>
            <person name="Bardil A."/>
            <person name="Barteri F."/>
            <person name="Castanera R."/>
            <person name="Cruz F."/>
            <person name="Dhingra A."/>
            <person name="Duval H."/>
            <person name="Fernandez I Marti A."/>
            <person name="Frias L."/>
            <person name="Galan B."/>
            <person name="Garcia J.L."/>
            <person name="Howad W."/>
            <person name="Gomez-Garrido J."/>
            <person name="Gut M."/>
            <person name="Julca I."/>
            <person name="Morata J."/>
            <person name="Puigdomenech P."/>
            <person name="Ribeca P."/>
            <person name="Rubio Cabetas M.J."/>
            <person name="Vlasova A."/>
            <person name="Wirthensohn M."/>
            <person name="Garcia-Mas J."/>
            <person name="Gabaldon T."/>
            <person name="Casacuberta J.M."/>
            <person name="Arus P."/>
        </authorList>
    </citation>
    <scope>NUCLEOTIDE SEQUENCE [LARGE SCALE GENOMIC DNA]</scope>
    <source>
        <strain evidence="5">cv. Texas</strain>
    </source>
</reference>
<dbReference type="OMA" id="RINMINK"/>
<keyword evidence="2" id="KW-0732">Signal</keyword>
<gene>
    <name evidence="4" type="ORF">ALMOND_2B032693</name>
</gene>
<feature type="domain" description="Trichome birefringence-like C-terminal" evidence="3">
    <location>
        <begin position="22"/>
        <end position="222"/>
    </location>
</feature>
<feature type="chain" id="PRO_5022665392" evidence="2">
    <location>
        <begin position="19"/>
        <end position="269"/>
    </location>
</feature>
<dbReference type="GO" id="GO:0016413">
    <property type="term" value="F:O-acetyltransferase activity"/>
    <property type="evidence" value="ECO:0007669"/>
    <property type="project" value="InterPro"/>
</dbReference>
<dbReference type="Pfam" id="PF13839">
    <property type="entry name" value="PC-Esterase"/>
    <property type="match status" value="1"/>
</dbReference>
<evidence type="ECO:0000313" key="5">
    <source>
        <dbReference type="Proteomes" id="UP000327085"/>
    </source>
</evidence>
<protein>
    <submittedName>
        <fullName evidence="4">PREDICTED: trichome birefringence</fullName>
    </submittedName>
</protein>
<dbReference type="InterPro" id="IPR029962">
    <property type="entry name" value="TBL"/>
</dbReference>
<dbReference type="EMBL" id="CABIKO010000126">
    <property type="protein sequence ID" value="VVA27681.1"/>
    <property type="molecule type" value="Genomic_DNA"/>
</dbReference>
<feature type="signal peptide" evidence="2">
    <location>
        <begin position="1"/>
        <end position="18"/>
    </location>
</feature>
<evidence type="ECO:0000313" key="4">
    <source>
        <dbReference type="EMBL" id="VVA27681.1"/>
    </source>
</evidence>
<accession>A0A5E4FLL5</accession>